<keyword evidence="5 6" id="KW-0378">Hydrolase</keyword>
<feature type="active site" evidence="6">
    <location>
        <position position="133"/>
    </location>
</feature>
<keyword evidence="4" id="KW-0833">Ubl conjugation pathway</keyword>
<dbReference type="EMBL" id="DS469633">
    <property type="protein sequence ID" value="EDO38069.1"/>
    <property type="molecule type" value="Genomic_DNA"/>
</dbReference>
<feature type="active site" evidence="6">
    <location>
        <position position="118"/>
    </location>
</feature>
<dbReference type="Pfam" id="PF02099">
    <property type="entry name" value="Josephin"/>
    <property type="match status" value="1"/>
</dbReference>
<evidence type="ECO:0000313" key="8">
    <source>
        <dbReference type="EMBL" id="EDO38069.1"/>
    </source>
</evidence>
<organism evidence="8 9">
    <name type="scientific">Nematostella vectensis</name>
    <name type="common">Starlet sea anemone</name>
    <dbReference type="NCBI Taxonomy" id="45351"/>
    <lineage>
        <taxon>Eukaryota</taxon>
        <taxon>Metazoa</taxon>
        <taxon>Cnidaria</taxon>
        <taxon>Anthozoa</taxon>
        <taxon>Hexacorallia</taxon>
        <taxon>Actiniaria</taxon>
        <taxon>Edwardsiidae</taxon>
        <taxon>Nematostella</taxon>
    </lineage>
</organism>
<dbReference type="FunCoup" id="A7SDY8">
    <property type="interactions" value="223"/>
</dbReference>
<dbReference type="GO" id="GO:0004843">
    <property type="term" value="F:cysteine-type deubiquitinase activity"/>
    <property type="evidence" value="ECO:0000318"/>
    <property type="project" value="GO_Central"/>
</dbReference>
<evidence type="ECO:0000256" key="6">
    <source>
        <dbReference type="PROSITE-ProRule" id="PRU00331"/>
    </source>
</evidence>
<dbReference type="PROSITE" id="PS50957">
    <property type="entry name" value="JOSEPHIN"/>
    <property type="match status" value="1"/>
</dbReference>
<name>A7SDY8_NEMVE</name>
<evidence type="ECO:0000256" key="4">
    <source>
        <dbReference type="ARBA" id="ARBA00022786"/>
    </source>
</evidence>
<feature type="domain" description="Josephin" evidence="7">
    <location>
        <begin position="3"/>
        <end position="152"/>
    </location>
</feature>
<dbReference type="GO" id="GO:0006508">
    <property type="term" value="P:proteolysis"/>
    <property type="evidence" value="ECO:0007669"/>
    <property type="project" value="UniProtKB-KW"/>
</dbReference>
<reference evidence="8 9" key="1">
    <citation type="journal article" date="2007" name="Science">
        <title>Sea anemone genome reveals ancestral eumetazoan gene repertoire and genomic organization.</title>
        <authorList>
            <person name="Putnam N.H."/>
            <person name="Srivastava M."/>
            <person name="Hellsten U."/>
            <person name="Dirks B."/>
            <person name="Chapman J."/>
            <person name="Salamov A."/>
            <person name="Terry A."/>
            <person name="Shapiro H."/>
            <person name="Lindquist E."/>
            <person name="Kapitonov V.V."/>
            <person name="Jurka J."/>
            <person name="Genikhovich G."/>
            <person name="Grigoriev I.V."/>
            <person name="Lucas S.M."/>
            <person name="Steele R.E."/>
            <person name="Finnerty J.R."/>
            <person name="Technau U."/>
            <person name="Martindale M.Q."/>
            <person name="Rokhsar D.S."/>
        </authorList>
    </citation>
    <scope>NUCLEOTIDE SEQUENCE [LARGE SCALE GENOMIC DNA]</scope>
    <source>
        <strain evidence="9">CH2 X CH6</strain>
    </source>
</reference>
<dbReference type="InParanoid" id="A7SDY8"/>
<evidence type="ECO:0000256" key="5">
    <source>
        <dbReference type="ARBA" id="ARBA00022801"/>
    </source>
</evidence>
<dbReference type="Proteomes" id="UP000001593">
    <property type="component" value="Unassembled WGS sequence"/>
</dbReference>
<feature type="active site" evidence="6">
    <location>
        <position position="16"/>
    </location>
</feature>
<dbReference type="PANTHER" id="PTHR13291:SF0">
    <property type="entry name" value="JOSEPHIN-LIKE PROTEIN"/>
    <property type="match status" value="1"/>
</dbReference>
<dbReference type="Gene3D" id="3.90.70.40">
    <property type="match status" value="1"/>
</dbReference>
<evidence type="ECO:0000313" key="9">
    <source>
        <dbReference type="Proteomes" id="UP000001593"/>
    </source>
</evidence>
<proteinExistence type="predicted"/>
<comment type="catalytic activity">
    <reaction evidence="1">
        <text>Thiol-dependent hydrolysis of ester, thioester, amide, peptide and isopeptide bonds formed by the C-terminal Gly of ubiquitin (a 76-residue protein attached to proteins as an intracellular targeting signal).</text>
        <dbReference type="EC" id="3.4.19.12"/>
    </reaction>
</comment>
<accession>A7SDY8</accession>
<evidence type="ECO:0000256" key="2">
    <source>
        <dbReference type="ARBA" id="ARBA00012759"/>
    </source>
</evidence>
<dbReference type="PANTHER" id="PTHR13291">
    <property type="entry name" value="JOSEPHIN 1, 2"/>
    <property type="match status" value="1"/>
</dbReference>
<dbReference type="eggNOG" id="KOG2934">
    <property type="taxonomic scope" value="Eukaryota"/>
</dbReference>
<dbReference type="OMA" id="QRNCEAV"/>
<dbReference type="InterPro" id="IPR040053">
    <property type="entry name" value="JOSD1/2"/>
</dbReference>
<dbReference type="SMART" id="SM01246">
    <property type="entry name" value="Josephin"/>
    <property type="match status" value="1"/>
</dbReference>
<gene>
    <name evidence="8" type="ORF">NEMVEDRAFT_v1g114706</name>
</gene>
<dbReference type="EC" id="3.4.19.12" evidence="2"/>
<protein>
    <recommendedName>
        <fullName evidence="2">ubiquitinyl hydrolase 1</fullName>
        <ecNumber evidence="2">3.4.19.12</ecNumber>
    </recommendedName>
</protein>
<dbReference type="AlphaFoldDB" id="A7SDY8"/>
<dbReference type="STRING" id="45351.A7SDY8"/>
<evidence type="ECO:0000256" key="1">
    <source>
        <dbReference type="ARBA" id="ARBA00000707"/>
    </source>
</evidence>
<dbReference type="HOGENOM" id="CLU_103892_0_0_1"/>
<keyword evidence="3" id="KW-0645">Protease</keyword>
<sequence>MENGSIYHEKQNHMLCAVHALNNLFQDPNAFSKKSLDDICYLLDPNSTINAHKNPLGLGNYDVNVVMAAVNQKGCEAVWFDRRMNPDCLDLDNIFGFIINTPSGMNIAGIGLPIKRPHWYGVRKIETCYYNLDSKLPCPKDLGDNNQMIHFL</sequence>
<dbReference type="KEGG" id="nve:5509641"/>
<keyword evidence="9" id="KW-1185">Reference proteome</keyword>
<evidence type="ECO:0000259" key="7">
    <source>
        <dbReference type="PROSITE" id="PS50957"/>
    </source>
</evidence>
<dbReference type="PhylomeDB" id="A7SDY8"/>
<dbReference type="GO" id="GO:0016579">
    <property type="term" value="P:protein deubiquitination"/>
    <property type="evidence" value="ECO:0007669"/>
    <property type="project" value="InterPro"/>
</dbReference>
<dbReference type="OrthoDB" id="422700at2759"/>
<dbReference type="InterPro" id="IPR006155">
    <property type="entry name" value="Josephin"/>
</dbReference>
<feature type="non-terminal residue" evidence="8">
    <location>
        <position position="152"/>
    </location>
</feature>
<evidence type="ECO:0000256" key="3">
    <source>
        <dbReference type="ARBA" id="ARBA00022670"/>
    </source>
</evidence>